<sequence length="123" mass="13986">MEIKTIFIVTENNQLAENEAAVIRENLRDSQLSTLDNTRNPAQENTETEKGPVESTAGCSKDSGDVPFISVVKILQVKRSTKNITSRGRTKQRSEVLTSTPYSEELEEKENKRQKKLKTIYRK</sequence>
<gene>
    <name evidence="2" type="ORF">PSYICH_LOCUS15551</name>
</gene>
<organism evidence="2 3">
    <name type="scientific">Psylliodes chrysocephalus</name>
    <dbReference type="NCBI Taxonomy" id="3402493"/>
    <lineage>
        <taxon>Eukaryota</taxon>
        <taxon>Metazoa</taxon>
        <taxon>Ecdysozoa</taxon>
        <taxon>Arthropoda</taxon>
        <taxon>Hexapoda</taxon>
        <taxon>Insecta</taxon>
        <taxon>Pterygota</taxon>
        <taxon>Neoptera</taxon>
        <taxon>Endopterygota</taxon>
        <taxon>Coleoptera</taxon>
        <taxon>Polyphaga</taxon>
        <taxon>Cucujiformia</taxon>
        <taxon>Chrysomeloidea</taxon>
        <taxon>Chrysomelidae</taxon>
        <taxon>Galerucinae</taxon>
        <taxon>Alticini</taxon>
        <taxon>Psylliodes</taxon>
    </lineage>
</organism>
<dbReference type="EMBL" id="OV651821">
    <property type="protein sequence ID" value="CAH1115825.1"/>
    <property type="molecule type" value="Genomic_DNA"/>
</dbReference>
<keyword evidence="3" id="KW-1185">Reference proteome</keyword>
<evidence type="ECO:0000313" key="2">
    <source>
        <dbReference type="EMBL" id="CAH1115825.1"/>
    </source>
</evidence>
<dbReference type="Proteomes" id="UP001153636">
    <property type="component" value="Chromosome 9"/>
</dbReference>
<feature type="compositionally biased region" description="Polar residues" evidence="1">
    <location>
        <begin position="29"/>
        <end position="45"/>
    </location>
</feature>
<protein>
    <submittedName>
        <fullName evidence="2">Uncharacterized protein</fullName>
    </submittedName>
</protein>
<reference evidence="2" key="1">
    <citation type="submission" date="2022-01" db="EMBL/GenBank/DDBJ databases">
        <authorList>
            <person name="King R."/>
        </authorList>
    </citation>
    <scope>NUCLEOTIDE SEQUENCE</scope>
</reference>
<feature type="compositionally biased region" description="Basic residues" evidence="1">
    <location>
        <begin position="112"/>
        <end position="123"/>
    </location>
</feature>
<feature type="region of interest" description="Disordered" evidence="1">
    <location>
        <begin position="27"/>
        <end position="61"/>
    </location>
</feature>
<accession>A0A9P0DF71</accession>
<feature type="region of interest" description="Disordered" evidence="1">
    <location>
        <begin position="81"/>
        <end position="123"/>
    </location>
</feature>
<evidence type="ECO:0000256" key="1">
    <source>
        <dbReference type="SAM" id="MobiDB-lite"/>
    </source>
</evidence>
<dbReference type="AlphaFoldDB" id="A0A9P0DF71"/>
<proteinExistence type="predicted"/>
<evidence type="ECO:0000313" key="3">
    <source>
        <dbReference type="Proteomes" id="UP001153636"/>
    </source>
</evidence>
<name>A0A9P0DF71_9CUCU</name>